<dbReference type="PANTHER" id="PTHR33064">
    <property type="entry name" value="POL PROTEIN"/>
    <property type="match status" value="1"/>
</dbReference>
<dbReference type="Gene3D" id="3.30.70.270">
    <property type="match status" value="1"/>
</dbReference>
<dbReference type="CDD" id="cd01647">
    <property type="entry name" value="RT_LTR"/>
    <property type="match status" value="1"/>
</dbReference>
<protein>
    <submittedName>
        <fullName evidence="2">Retrovirus-related Pol polyprotein from transposon 17.6</fullName>
    </submittedName>
</protein>
<dbReference type="Pfam" id="PF00078">
    <property type="entry name" value="RVT_1"/>
    <property type="match status" value="1"/>
</dbReference>
<organism evidence="2 3">
    <name type="scientific">Nosema granulosis</name>
    <dbReference type="NCBI Taxonomy" id="83296"/>
    <lineage>
        <taxon>Eukaryota</taxon>
        <taxon>Fungi</taxon>
        <taxon>Fungi incertae sedis</taxon>
        <taxon>Microsporidia</taxon>
        <taxon>Nosematidae</taxon>
        <taxon>Nosema</taxon>
    </lineage>
</organism>
<evidence type="ECO:0000313" key="3">
    <source>
        <dbReference type="Proteomes" id="UP000740883"/>
    </source>
</evidence>
<name>A0A9P6GUX9_9MICR</name>
<reference evidence="2 3" key="1">
    <citation type="journal article" date="2020" name="Genome Biol. Evol.">
        <title>Comparative genomics of strictly vertically transmitted, feminizing microsporidia endosymbionts of amphipod crustaceans.</title>
        <authorList>
            <person name="Cormier A."/>
            <person name="Chebbi M.A."/>
            <person name="Giraud I."/>
            <person name="Wattier R."/>
            <person name="Teixeira M."/>
            <person name="Gilbert C."/>
            <person name="Rigaud T."/>
            <person name="Cordaux R."/>
        </authorList>
    </citation>
    <scope>NUCLEOTIDE SEQUENCE [LARGE SCALE GENOMIC DNA]</scope>
    <source>
        <strain evidence="2 3">Ou3-Ou53</strain>
    </source>
</reference>
<dbReference type="Proteomes" id="UP000740883">
    <property type="component" value="Unassembled WGS sequence"/>
</dbReference>
<dbReference type="SUPFAM" id="SSF56672">
    <property type="entry name" value="DNA/RNA polymerases"/>
    <property type="match status" value="1"/>
</dbReference>
<evidence type="ECO:0000313" key="2">
    <source>
        <dbReference type="EMBL" id="KAF9754383.1"/>
    </source>
</evidence>
<dbReference type="PROSITE" id="PS50878">
    <property type="entry name" value="RT_POL"/>
    <property type="match status" value="1"/>
</dbReference>
<dbReference type="OrthoDB" id="2194291at2759"/>
<comment type="caution">
    <text evidence="2">The sequence shown here is derived from an EMBL/GenBank/DDBJ whole genome shotgun (WGS) entry which is preliminary data.</text>
</comment>
<proteinExistence type="predicted"/>
<dbReference type="InterPro" id="IPR051320">
    <property type="entry name" value="Viral_Replic_Matur_Polypro"/>
</dbReference>
<dbReference type="FunFam" id="3.30.70.270:FF:000003">
    <property type="entry name" value="Transposon Ty3-G Gag-Pol polyprotein"/>
    <property type="match status" value="1"/>
</dbReference>
<dbReference type="AlphaFoldDB" id="A0A9P6GUX9"/>
<sequence>MGHYEFLRMPFGLTSAPREFQRCMSDLLSHLNYVRIFLNDVLIFSKTMDEHAKHLETVFRILTKAGASINFEKSSFCQKQVVYLGNIIDEHGIKADISRVDDCRLVNVPP</sequence>
<dbReference type="PANTHER" id="PTHR33064:SF37">
    <property type="entry name" value="RIBONUCLEASE H"/>
    <property type="match status" value="1"/>
</dbReference>
<keyword evidence="3" id="KW-1185">Reference proteome</keyword>
<dbReference type="InterPro" id="IPR043128">
    <property type="entry name" value="Rev_trsase/Diguanyl_cyclase"/>
</dbReference>
<evidence type="ECO:0000259" key="1">
    <source>
        <dbReference type="PROSITE" id="PS50878"/>
    </source>
</evidence>
<dbReference type="EMBL" id="SBJO01000847">
    <property type="protein sequence ID" value="KAF9754383.1"/>
    <property type="molecule type" value="Genomic_DNA"/>
</dbReference>
<accession>A0A9P6GUX9</accession>
<gene>
    <name evidence="2" type="primary">pol_169</name>
    <name evidence="2" type="ORF">NGRA_3334</name>
</gene>
<feature type="domain" description="Reverse transcriptase" evidence="1">
    <location>
        <begin position="1"/>
        <end position="88"/>
    </location>
</feature>
<dbReference type="InterPro" id="IPR043502">
    <property type="entry name" value="DNA/RNA_pol_sf"/>
</dbReference>
<dbReference type="InterPro" id="IPR000477">
    <property type="entry name" value="RT_dom"/>
</dbReference>